<name>A0ABX5AUE5_9MICO</name>
<dbReference type="InterPro" id="IPR009061">
    <property type="entry name" value="DNA-bd_dom_put_sf"/>
</dbReference>
<dbReference type="EMBL" id="MPZN01000034">
    <property type="protein sequence ID" value="PPL17958.1"/>
    <property type="molecule type" value="Genomic_DNA"/>
</dbReference>
<dbReference type="Pfam" id="PF12728">
    <property type="entry name" value="HTH_17"/>
    <property type="match status" value="1"/>
</dbReference>
<dbReference type="NCBIfam" id="TIGR01764">
    <property type="entry name" value="excise"/>
    <property type="match status" value="1"/>
</dbReference>
<evidence type="ECO:0000313" key="2">
    <source>
        <dbReference type="EMBL" id="PPL17958.1"/>
    </source>
</evidence>
<keyword evidence="3" id="KW-1185">Reference proteome</keyword>
<evidence type="ECO:0000259" key="1">
    <source>
        <dbReference type="Pfam" id="PF12728"/>
    </source>
</evidence>
<gene>
    <name evidence="2" type="ORF">GY24_10890</name>
</gene>
<dbReference type="SUPFAM" id="SSF46955">
    <property type="entry name" value="Putative DNA-binding domain"/>
    <property type="match status" value="1"/>
</dbReference>
<organism evidence="2 3">
    <name type="scientific">Microterricola pindariensis</name>
    <dbReference type="NCBI Taxonomy" id="478010"/>
    <lineage>
        <taxon>Bacteria</taxon>
        <taxon>Bacillati</taxon>
        <taxon>Actinomycetota</taxon>
        <taxon>Actinomycetes</taxon>
        <taxon>Micrococcales</taxon>
        <taxon>Microbacteriaceae</taxon>
        <taxon>Microterricola</taxon>
    </lineage>
</organism>
<dbReference type="RefSeq" id="WP_104475650.1">
    <property type="nucleotide sequence ID" value="NZ_MPZN01000034.1"/>
</dbReference>
<protein>
    <recommendedName>
        <fullName evidence="1">Helix-turn-helix domain-containing protein</fullName>
    </recommendedName>
</protein>
<accession>A0ABX5AUE5</accession>
<dbReference type="Proteomes" id="UP000237755">
    <property type="component" value="Unassembled WGS sequence"/>
</dbReference>
<reference evidence="2 3" key="1">
    <citation type="journal article" date="2008" name="Int. J. Syst. Evol. Microbiol.">
        <title>Leifsonia pindariensis sp. nov., isolated from the Pindari glacier of the Indian Himalayas, and emended description of the genus Leifsonia.</title>
        <authorList>
            <person name="Reddy G.S."/>
            <person name="Prabagaran S.R."/>
            <person name="Shivaji S."/>
        </authorList>
    </citation>
    <scope>NUCLEOTIDE SEQUENCE [LARGE SCALE GENOMIC DNA]</scope>
    <source>
        <strain evidence="2 3">PON 10</strain>
    </source>
</reference>
<sequence>MKTPKKKQPTTHRWYDYAEAAAYLGMSERQLRRLTPSGQIGFTRLGGLRVFFSQAQLDEYIAACTVAPRR</sequence>
<feature type="domain" description="Helix-turn-helix" evidence="1">
    <location>
        <begin position="14"/>
        <end position="64"/>
    </location>
</feature>
<dbReference type="InterPro" id="IPR041657">
    <property type="entry name" value="HTH_17"/>
</dbReference>
<dbReference type="InterPro" id="IPR010093">
    <property type="entry name" value="SinI_DNA-bd"/>
</dbReference>
<evidence type="ECO:0000313" key="3">
    <source>
        <dbReference type="Proteomes" id="UP000237755"/>
    </source>
</evidence>
<comment type="caution">
    <text evidence="2">The sequence shown here is derived from an EMBL/GenBank/DDBJ whole genome shotgun (WGS) entry which is preliminary data.</text>
</comment>
<proteinExistence type="predicted"/>